<proteinExistence type="inferred from homology"/>
<dbReference type="GO" id="GO:0005813">
    <property type="term" value="C:centrosome"/>
    <property type="evidence" value="ECO:0007669"/>
    <property type="project" value="UniProtKB-SubCell"/>
</dbReference>
<name>A0A8K0DKW2_IGNLU</name>
<evidence type="ECO:0000256" key="6">
    <source>
        <dbReference type="ARBA" id="ARBA00023212"/>
    </source>
</evidence>
<evidence type="ECO:0000259" key="8">
    <source>
        <dbReference type="Pfam" id="PF09398"/>
    </source>
</evidence>
<feature type="domain" description="FGFR1 oncogene partner (FOP) N-terminal dimerisation" evidence="8">
    <location>
        <begin position="53"/>
        <end position="116"/>
    </location>
</feature>
<dbReference type="GO" id="GO:0031514">
    <property type="term" value="C:motile cilium"/>
    <property type="evidence" value="ECO:0007669"/>
    <property type="project" value="TreeGrafter"/>
</dbReference>
<evidence type="ECO:0000256" key="2">
    <source>
        <dbReference type="ARBA" id="ARBA00004300"/>
    </source>
</evidence>
<dbReference type="GO" id="GO:0034453">
    <property type="term" value="P:microtubule anchoring"/>
    <property type="evidence" value="ECO:0007669"/>
    <property type="project" value="InterPro"/>
</dbReference>
<dbReference type="Proteomes" id="UP000801492">
    <property type="component" value="Unassembled WGS sequence"/>
</dbReference>
<organism evidence="9 10">
    <name type="scientific">Ignelater luminosus</name>
    <name type="common">Cucubano</name>
    <name type="synonym">Pyrophorus luminosus</name>
    <dbReference type="NCBI Taxonomy" id="2038154"/>
    <lineage>
        <taxon>Eukaryota</taxon>
        <taxon>Metazoa</taxon>
        <taxon>Ecdysozoa</taxon>
        <taxon>Arthropoda</taxon>
        <taxon>Hexapoda</taxon>
        <taxon>Insecta</taxon>
        <taxon>Pterygota</taxon>
        <taxon>Neoptera</taxon>
        <taxon>Endopterygota</taxon>
        <taxon>Coleoptera</taxon>
        <taxon>Polyphaga</taxon>
        <taxon>Elateriformia</taxon>
        <taxon>Elateroidea</taxon>
        <taxon>Elateridae</taxon>
        <taxon>Agrypninae</taxon>
        <taxon>Pyrophorini</taxon>
        <taxon>Ignelater</taxon>
    </lineage>
</organism>
<dbReference type="GO" id="GO:0060271">
    <property type="term" value="P:cilium assembly"/>
    <property type="evidence" value="ECO:0007669"/>
    <property type="project" value="TreeGrafter"/>
</dbReference>
<dbReference type="AlphaFoldDB" id="A0A8K0DKW2"/>
<protein>
    <recommendedName>
        <fullName evidence="8">FGFR1 oncogene partner (FOP) N-terminal dimerisation domain-containing protein</fullName>
    </recommendedName>
</protein>
<evidence type="ECO:0000256" key="7">
    <source>
        <dbReference type="ARBA" id="ARBA00023273"/>
    </source>
</evidence>
<dbReference type="PROSITE" id="PS50896">
    <property type="entry name" value="LISH"/>
    <property type="match status" value="1"/>
</dbReference>
<comment type="caution">
    <text evidence="9">The sequence shown here is derived from an EMBL/GenBank/DDBJ whole genome shotgun (WGS) entry which is preliminary data.</text>
</comment>
<dbReference type="GO" id="GO:0036064">
    <property type="term" value="C:ciliary basal body"/>
    <property type="evidence" value="ECO:0007669"/>
    <property type="project" value="TreeGrafter"/>
</dbReference>
<evidence type="ECO:0000256" key="3">
    <source>
        <dbReference type="ARBA" id="ARBA00005385"/>
    </source>
</evidence>
<dbReference type="InterPro" id="IPR018993">
    <property type="entry name" value="FOP_dimerisation-dom_N"/>
</dbReference>
<dbReference type="Pfam" id="PF09398">
    <property type="entry name" value="FOP_dimer"/>
    <property type="match status" value="1"/>
</dbReference>
<keyword evidence="7" id="KW-0966">Cell projection</keyword>
<dbReference type="Gene3D" id="1.20.960.40">
    <property type="match status" value="1"/>
</dbReference>
<accession>A0A8K0DKW2</accession>
<keyword evidence="6" id="KW-0206">Cytoskeleton</keyword>
<keyword evidence="5" id="KW-0970">Cilium biogenesis/degradation</keyword>
<evidence type="ECO:0000313" key="10">
    <source>
        <dbReference type="Proteomes" id="UP000801492"/>
    </source>
</evidence>
<dbReference type="PANTHER" id="PTHR15431">
    <property type="entry name" value="FGFR1 ONCOGENE PARTNER/LISH DOMAIN-CONTAINING PROTEIN"/>
    <property type="match status" value="1"/>
</dbReference>
<dbReference type="InterPro" id="IPR006594">
    <property type="entry name" value="LisH"/>
</dbReference>
<gene>
    <name evidence="9" type="ORF">ILUMI_00973</name>
</gene>
<dbReference type="OrthoDB" id="5970631at2759"/>
<evidence type="ECO:0000256" key="1">
    <source>
        <dbReference type="ARBA" id="ARBA00004120"/>
    </source>
</evidence>
<dbReference type="PANTHER" id="PTHR15431:SF19">
    <property type="entry name" value="CENTROSOMAL PROTEIN 20-RELATED"/>
    <property type="match status" value="1"/>
</dbReference>
<keyword evidence="10" id="KW-1185">Reference proteome</keyword>
<comment type="similarity">
    <text evidence="3">Belongs to the CEP43 family.</text>
</comment>
<evidence type="ECO:0000256" key="5">
    <source>
        <dbReference type="ARBA" id="ARBA00022794"/>
    </source>
</evidence>
<reference evidence="9" key="1">
    <citation type="submission" date="2019-08" db="EMBL/GenBank/DDBJ databases">
        <title>The genome of the North American firefly Photinus pyralis.</title>
        <authorList>
            <consortium name="Photinus pyralis genome working group"/>
            <person name="Fallon T.R."/>
            <person name="Sander Lower S.E."/>
            <person name="Weng J.-K."/>
        </authorList>
    </citation>
    <scope>NUCLEOTIDE SEQUENCE</scope>
    <source>
        <strain evidence="9">TRF0915ILg1</strain>
        <tissue evidence="9">Whole body</tissue>
    </source>
</reference>
<sequence>MSEPTEEDLLAAVKESLQKDGRLGRFKAELRSAVMSILNRHPSEKETPTIPEETKLINDLLREYLVWNGYIYSEQILVAESGQNKERPTRENMATKLGVMDDSRTSKIPLLYYIVSAFQNQEDAQ</sequence>
<evidence type="ECO:0000256" key="4">
    <source>
        <dbReference type="ARBA" id="ARBA00022490"/>
    </source>
</evidence>
<dbReference type="EMBL" id="VTPC01000585">
    <property type="protein sequence ID" value="KAF2905196.1"/>
    <property type="molecule type" value="Genomic_DNA"/>
</dbReference>
<evidence type="ECO:0000313" key="9">
    <source>
        <dbReference type="EMBL" id="KAF2905196.1"/>
    </source>
</evidence>
<comment type="subcellular location">
    <subcellularLocation>
        <location evidence="1">Cytoplasm</location>
        <location evidence="1">Cytoskeleton</location>
        <location evidence="1">Cilium basal body</location>
    </subcellularLocation>
    <subcellularLocation>
        <location evidence="2">Cytoplasm</location>
        <location evidence="2">Cytoskeleton</location>
        <location evidence="2">Microtubule organizing center</location>
        <location evidence="2">Centrosome</location>
    </subcellularLocation>
</comment>
<keyword evidence="4" id="KW-0963">Cytoplasm</keyword>